<keyword evidence="1" id="KW-0479">Metal-binding</keyword>
<keyword evidence="1" id="KW-0863">Zinc-finger</keyword>
<name>A0A2G8JHL6_STIJA</name>
<feature type="domain" description="CCHC-type" evidence="3">
    <location>
        <begin position="78"/>
        <end position="92"/>
    </location>
</feature>
<feature type="domain" description="CCHC-type" evidence="3">
    <location>
        <begin position="100"/>
        <end position="115"/>
    </location>
</feature>
<dbReference type="FunFam" id="4.10.60.10:FF:000079">
    <property type="entry name" value="Nucleic acid binding protein"/>
    <property type="match status" value="1"/>
</dbReference>
<dbReference type="PANTHER" id="PTHR23002">
    <property type="entry name" value="ZINC FINGER CCHC DOMAIN CONTAINING PROTEIN"/>
    <property type="match status" value="1"/>
</dbReference>
<protein>
    <submittedName>
        <fullName evidence="4">Putative cellular nucleic acid-binding protein-like isoform X2</fullName>
    </submittedName>
</protein>
<evidence type="ECO:0000259" key="3">
    <source>
        <dbReference type="PROSITE" id="PS50158"/>
    </source>
</evidence>
<dbReference type="SMART" id="SM00343">
    <property type="entry name" value="ZnF_C2HC"/>
    <property type="match status" value="5"/>
</dbReference>
<feature type="signal peptide" evidence="2">
    <location>
        <begin position="1"/>
        <end position="25"/>
    </location>
</feature>
<dbReference type="GO" id="GO:0003676">
    <property type="term" value="F:nucleic acid binding"/>
    <property type="evidence" value="ECO:0007669"/>
    <property type="project" value="InterPro"/>
</dbReference>
<gene>
    <name evidence="4" type="ORF">BSL78_27920</name>
</gene>
<feature type="domain" description="CCHC-type" evidence="3">
    <location>
        <begin position="120"/>
        <end position="135"/>
    </location>
</feature>
<organism evidence="4 5">
    <name type="scientific">Stichopus japonicus</name>
    <name type="common">Sea cucumber</name>
    <dbReference type="NCBI Taxonomy" id="307972"/>
    <lineage>
        <taxon>Eukaryota</taxon>
        <taxon>Metazoa</taxon>
        <taxon>Echinodermata</taxon>
        <taxon>Eleutherozoa</taxon>
        <taxon>Echinozoa</taxon>
        <taxon>Holothuroidea</taxon>
        <taxon>Aspidochirotacea</taxon>
        <taxon>Aspidochirotida</taxon>
        <taxon>Stichopodidae</taxon>
        <taxon>Apostichopus</taxon>
    </lineage>
</organism>
<feature type="domain" description="CCHC-type" evidence="3">
    <location>
        <begin position="39"/>
        <end position="55"/>
    </location>
</feature>
<dbReference type="Proteomes" id="UP000230750">
    <property type="component" value="Unassembled WGS sequence"/>
</dbReference>
<dbReference type="STRING" id="307972.A0A2G8JHL6"/>
<comment type="caution">
    <text evidence="4">The sequence shown here is derived from an EMBL/GenBank/DDBJ whole genome shotgun (WGS) entry which is preliminary data.</text>
</comment>
<evidence type="ECO:0000313" key="5">
    <source>
        <dbReference type="Proteomes" id="UP000230750"/>
    </source>
</evidence>
<dbReference type="EMBL" id="MRZV01001946">
    <property type="protein sequence ID" value="PIK35254.1"/>
    <property type="molecule type" value="Genomic_DNA"/>
</dbReference>
<dbReference type="PROSITE" id="PS50158">
    <property type="entry name" value="ZF_CCHC"/>
    <property type="match status" value="5"/>
</dbReference>
<dbReference type="InterPro" id="IPR051714">
    <property type="entry name" value="Znf_CCHC_NABP"/>
</dbReference>
<sequence>MTSSGELKQNVFFLLFHLDVCYTCGKPGHVARDCEEDVKCYSCGKTGHFARECPNENTGGGSDRGDRGGNHARNSEQKCYTCGQAGHMARDCNKGSSKDCYTCGQPGHISSSCPQAKKTCYGCGKAGHIARDCTQSRPHQQDMSNGLLPLLQRHMARDCTNDPAEVTA</sequence>
<dbReference type="InterPro" id="IPR036875">
    <property type="entry name" value="Znf_CCHC_sf"/>
</dbReference>
<keyword evidence="1" id="KW-0862">Zinc</keyword>
<feature type="chain" id="PRO_5013782178" evidence="2">
    <location>
        <begin position="26"/>
        <end position="168"/>
    </location>
</feature>
<dbReference type="InterPro" id="IPR001878">
    <property type="entry name" value="Znf_CCHC"/>
</dbReference>
<dbReference type="Pfam" id="PF00098">
    <property type="entry name" value="zf-CCHC"/>
    <property type="match status" value="5"/>
</dbReference>
<reference evidence="4 5" key="1">
    <citation type="journal article" date="2017" name="PLoS Biol.">
        <title>The sea cucumber genome provides insights into morphological evolution and visceral regeneration.</title>
        <authorList>
            <person name="Zhang X."/>
            <person name="Sun L."/>
            <person name="Yuan J."/>
            <person name="Sun Y."/>
            <person name="Gao Y."/>
            <person name="Zhang L."/>
            <person name="Li S."/>
            <person name="Dai H."/>
            <person name="Hamel J.F."/>
            <person name="Liu C."/>
            <person name="Yu Y."/>
            <person name="Liu S."/>
            <person name="Lin W."/>
            <person name="Guo K."/>
            <person name="Jin S."/>
            <person name="Xu P."/>
            <person name="Storey K.B."/>
            <person name="Huan P."/>
            <person name="Zhang T."/>
            <person name="Zhou Y."/>
            <person name="Zhang J."/>
            <person name="Lin C."/>
            <person name="Li X."/>
            <person name="Xing L."/>
            <person name="Huo D."/>
            <person name="Sun M."/>
            <person name="Wang L."/>
            <person name="Mercier A."/>
            <person name="Li F."/>
            <person name="Yang H."/>
            <person name="Xiang J."/>
        </authorList>
    </citation>
    <scope>NUCLEOTIDE SEQUENCE [LARGE SCALE GENOMIC DNA]</scope>
    <source>
        <strain evidence="4">Shaxun</strain>
        <tissue evidence="4">Muscle</tissue>
    </source>
</reference>
<dbReference type="AlphaFoldDB" id="A0A2G8JHL6"/>
<evidence type="ECO:0000256" key="1">
    <source>
        <dbReference type="PROSITE-ProRule" id="PRU00047"/>
    </source>
</evidence>
<feature type="domain" description="CCHC-type" evidence="3">
    <location>
        <begin position="21"/>
        <end position="36"/>
    </location>
</feature>
<accession>A0A2G8JHL6</accession>
<proteinExistence type="predicted"/>
<keyword evidence="5" id="KW-1185">Reference proteome</keyword>
<dbReference type="SUPFAM" id="SSF57756">
    <property type="entry name" value="Retrovirus zinc finger-like domains"/>
    <property type="match status" value="3"/>
</dbReference>
<keyword evidence="2" id="KW-0732">Signal</keyword>
<evidence type="ECO:0000313" key="4">
    <source>
        <dbReference type="EMBL" id="PIK35254.1"/>
    </source>
</evidence>
<dbReference type="Gene3D" id="4.10.60.10">
    <property type="entry name" value="Zinc finger, CCHC-type"/>
    <property type="match status" value="5"/>
</dbReference>
<dbReference type="GO" id="GO:0008270">
    <property type="term" value="F:zinc ion binding"/>
    <property type="evidence" value="ECO:0007669"/>
    <property type="project" value="UniProtKB-KW"/>
</dbReference>
<dbReference type="OrthoDB" id="10050052at2759"/>
<evidence type="ECO:0000256" key="2">
    <source>
        <dbReference type="SAM" id="SignalP"/>
    </source>
</evidence>